<gene>
    <name evidence="3" type="ORF">ACCAA_350097</name>
</gene>
<organism evidence="3 4">
    <name type="scientific">Candidatus Accumulibacter aalborgensis</name>
    <dbReference type="NCBI Taxonomy" id="1860102"/>
    <lineage>
        <taxon>Bacteria</taxon>
        <taxon>Pseudomonadati</taxon>
        <taxon>Pseudomonadota</taxon>
        <taxon>Betaproteobacteria</taxon>
        <taxon>Candidatus Accumulibacter</taxon>
    </lineage>
</organism>
<keyword evidence="2" id="KW-0472">Membrane</keyword>
<feature type="transmembrane region" description="Helical" evidence="2">
    <location>
        <begin position="146"/>
        <end position="165"/>
    </location>
</feature>
<evidence type="ECO:0000256" key="1">
    <source>
        <dbReference type="SAM" id="MobiDB-lite"/>
    </source>
</evidence>
<sequence>MQPSARPSPPHDRRFDYTPDLTHPSVLPPRQAPAFLITMPIWAVLRRLYPVLAFLGGFAWDALTLGERIRVIDFWRLGAFLFGAAILTLWLARREELAVAPPAVDESLRGRVVGLAWQAPYLLLQFFFGGIFSALFILYFKSSGHIGTWLMAAFLGALLVANEFVGDRYGRRFTLTWALFALNAILLFNFVLPHALGSLSPLWFYVSTAAGVTLTHGLRWLAPGSPGRILPAWGLAAVLILAWLLDMIAPVPLVKRDLAAGQNFVQQAGQYALQVEAAPWWQFWRDQAATVHVPARGRLYGVSAVFAPLGVTALLEHRWEVHEANGWRQVYRRPFQSTGGRDRGFRGYSWVLDPQPGDWRFIVATQDGRTIGILPVRVERGVPASDDARLREF</sequence>
<evidence type="ECO:0000313" key="3">
    <source>
        <dbReference type="EMBL" id="SBT06711.1"/>
    </source>
</evidence>
<feature type="transmembrane region" description="Helical" evidence="2">
    <location>
        <begin position="229"/>
        <end position="249"/>
    </location>
</feature>
<keyword evidence="4" id="KW-1185">Reference proteome</keyword>
<keyword evidence="2" id="KW-0812">Transmembrane</keyword>
<feature type="region of interest" description="Disordered" evidence="1">
    <location>
        <begin position="1"/>
        <end position="22"/>
    </location>
</feature>
<reference evidence="4" key="1">
    <citation type="submission" date="2016-06" db="EMBL/GenBank/DDBJ databases">
        <authorList>
            <person name="McIlroy S.J."/>
            <person name="Karst S.M."/>
            <person name="Albertsen M."/>
        </authorList>
    </citation>
    <scope>NUCLEOTIDE SEQUENCE [LARGE SCALE GENOMIC DNA]</scope>
</reference>
<name>A0A1A8XPZ2_9PROT</name>
<proteinExistence type="predicted"/>
<dbReference type="AlphaFoldDB" id="A0A1A8XPZ2"/>
<feature type="transmembrane region" description="Helical" evidence="2">
    <location>
        <begin position="202"/>
        <end position="222"/>
    </location>
</feature>
<dbReference type="Proteomes" id="UP000199169">
    <property type="component" value="Unassembled WGS sequence"/>
</dbReference>
<evidence type="ECO:0000313" key="4">
    <source>
        <dbReference type="Proteomes" id="UP000199169"/>
    </source>
</evidence>
<protein>
    <recommendedName>
        <fullName evidence="5">DUF2914 domain-containing protein</fullName>
    </recommendedName>
</protein>
<feature type="transmembrane region" description="Helical" evidence="2">
    <location>
        <begin position="48"/>
        <end position="66"/>
    </location>
</feature>
<feature type="transmembrane region" description="Helical" evidence="2">
    <location>
        <begin position="177"/>
        <end position="196"/>
    </location>
</feature>
<dbReference type="EMBL" id="FLQX01000111">
    <property type="protein sequence ID" value="SBT06711.1"/>
    <property type="molecule type" value="Genomic_DNA"/>
</dbReference>
<evidence type="ECO:0000256" key="2">
    <source>
        <dbReference type="SAM" id="Phobius"/>
    </source>
</evidence>
<keyword evidence="2" id="KW-1133">Transmembrane helix</keyword>
<feature type="transmembrane region" description="Helical" evidence="2">
    <location>
        <begin position="119"/>
        <end position="140"/>
    </location>
</feature>
<evidence type="ECO:0008006" key="5">
    <source>
        <dbReference type="Google" id="ProtNLM"/>
    </source>
</evidence>
<feature type="transmembrane region" description="Helical" evidence="2">
    <location>
        <begin position="72"/>
        <end position="92"/>
    </location>
</feature>
<accession>A0A1A8XPZ2</accession>